<reference evidence="1 2" key="1">
    <citation type="submission" date="2021-06" db="EMBL/GenBank/DDBJ databases">
        <title>Caerostris darwini draft genome.</title>
        <authorList>
            <person name="Kono N."/>
            <person name="Arakawa K."/>
        </authorList>
    </citation>
    <scope>NUCLEOTIDE SEQUENCE [LARGE SCALE GENOMIC DNA]</scope>
</reference>
<dbReference type="Proteomes" id="UP001054837">
    <property type="component" value="Unassembled WGS sequence"/>
</dbReference>
<organism evidence="1 2">
    <name type="scientific">Caerostris darwini</name>
    <dbReference type="NCBI Taxonomy" id="1538125"/>
    <lineage>
        <taxon>Eukaryota</taxon>
        <taxon>Metazoa</taxon>
        <taxon>Ecdysozoa</taxon>
        <taxon>Arthropoda</taxon>
        <taxon>Chelicerata</taxon>
        <taxon>Arachnida</taxon>
        <taxon>Araneae</taxon>
        <taxon>Araneomorphae</taxon>
        <taxon>Entelegynae</taxon>
        <taxon>Araneoidea</taxon>
        <taxon>Araneidae</taxon>
        <taxon>Caerostris</taxon>
    </lineage>
</organism>
<name>A0AAV4PH45_9ARAC</name>
<gene>
    <name evidence="1" type="ORF">CDAR_475411</name>
</gene>
<sequence length="107" mass="11943">MQSRAETRVVFSGHNLDPWFDDLSNILISTLILSPCESIPNILTCSGSSEIKRPLIKIKRWTGKIAGASALHHFKVMHSNFPSFMMIFKVVSKKGQLQTTLRLSVGT</sequence>
<dbReference type="AlphaFoldDB" id="A0AAV4PH45"/>
<comment type="caution">
    <text evidence="1">The sequence shown here is derived from an EMBL/GenBank/DDBJ whole genome shotgun (WGS) entry which is preliminary data.</text>
</comment>
<accession>A0AAV4PH45</accession>
<protein>
    <submittedName>
        <fullName evidence="1">Uncharacterized protein</fullName>
    </submittedName>
</protein>
<dbReference type="EMBL" id="BPLQ01002694">
    <property type="protein sequence ID" value="GIX95036.1"/>
    <property type="molecule type" value="Genomic_DNA"/>
</dbReference>
<evidence type="ECO:0000313" key="1">
    <source>
        <dbReference type="EMBL" id="GIX95036.1"/>
    </source>
</evidence>
<proteinExistence type="predicted"/>
<evidence type="ECO:0000313" key="2">
    <source>
        <dbReference type="Proteomes" id="UP001054837"/>
    </source>
</evidence>
<keyword evidence="2" id="KW-1185">Reference proteome</keyword>